<feature type="compositionally biased region" description="Polar residues" evidence="1">
    <location>
        <begin position="162"/>
        <end position="174"/>
    </location>
</feature>
<feature type="region of interest" description="Disordered" evidence="1">
    <location>
        <begin position="593"/>
        <end position="634"/>
    </location>
</feature>
<feature type="compositionally biased region" description="Low complexity" evidence="1">
    <location>
        <begin position="317"/>
        <end position="333"/>
    </location>
</feature>
<feature type="compositionally biased region" description="Polar residues" evidence="1">
    <location>
        <begin position="937"/>
        <end position="946"/>
    </location>
</feature>
<feature type="compositionally biased region" description="Basic and acidic residues" evidence="1">
    <location>
        <begin position="1124"/>
        <end position="1133"/>
    </location>
</feature>
<feature type="region of interest" description="Disordered" evidence="1">
    <location>
        <begin position="230"/>
        <end position="283"/>
    </location>
</feature>
<feature type="region of interest" description="Disordered" evidence="1">
    <location>
        <begin position="310"/>
        <end position="350"/>
    </location>
</feature>
<feature type="compositionally biased region" description="Polar residues" evidence="1">
    <location>
        <begin position="1006"/>
        <end position="1021"/>
    </location>
</feature>
<evidence type="ECO:0000313" key="3">
    <source>
        <dbReference type="Proteomes" id="UP000266841"/>
    </source>
</evidence>
<dbReference type="eggNOG" id="ENOG502QYMX">
    <property type="taxonomic scope" value="Eukaryota"/>
</dbReference>
<feature type="compositionally biased region" description="Basic residues" evidence="1">
    <location>
        <begin position="54"/>
        <end position="65"/>
    </location>
</feature>
<gene>
    <name evidence="2" type="ORF">THAOC_34464</name>
</gene>
<feature type="compositionally biased region" description="Polar residues" evidence="1">
    <location>
        <begin position="953"/>
        <end position="963"/>
    </location>
</feature>
<feature type="region of interest" description="Disordered" evidence="1">
    <location>
        <begin position="647"/>
        <end position="711"/>
    </location>
</feature>
<evidence type="ECO:0000256" key="1">
    <source>
        <dbReference type="SAM" id="MobiDB-lite"/>
    </source>
</evidence>
<feature type="compositionally biased region" description="Low complexity" evidence="1">
    <location>
        <begin position="148"/>
        <end position="161"/>
    </location>
</feature>
<dbReference type="OMA" id="KRVWRHV"/>
<name>K0RCP7_THAOC</name>
<organism evidence="2 3">
    <name type="scientific">Thalassiosira oceanica</name>
    <name type="common">Marine diatom</name>
    <dbReference type="NCBI Taxonomy" id="159749"/>
    <lineage>
        <taxon>Eukaryota</taxon>
        <taxon>Sar</taxon>
        <taxon>Stramenopiles</taxon>
        <taxon>Ochrophyta</taxon>
        <taxon>Bacillariophyta</taxon>
        <taxon>Coscinodiscophyceae</taxon>
        <taxon>Thalassiosirophycidae</taxon>
        <taxon>Thalassiosirales</taxon>
        <taxon>Thalassiosiraceae</taxon>
        <taxon>Thalassiosira</taxon>
    </lineage>
</organism>
<feature type="compositionally biased region" description="Basic and acidic residues" evidence="1">
    <location>
        <begin position="231"/>
        <end position="249"/>
    </location>
</feature>
<protein>
    <submittedName>
        <fullName evidence="2">Uncharacterized protein</fullName>
    </submittedName>
</protein>
<feature type="region of interest" description="Disordered" evidence="1">
    <location>
        <begin position="1"/>
        <end position="85"/>
    </location>
</feature>
<feature type="region of interest" description="Disordered" evidence="1">
    <location>
        <begin position="419"/>
        <end position="489"/>
    </location>
</feature>
<feature type="compositionally biased region" description="Polar residues" evidence="1">
    <location>
        <begin position="255"/>
        <end position="268"/>
    </location>
</feature>
<comment type="caution">
    <text evidence="2">The sequence shown here is derived from an EMBL/GenBank/DDBJ whole genome shotgun (WGS) entry which is preliminary data.</text>
</comment>
<evidence type="ECO:0000313" key="2">
    <source>
        <dbReference type="EMBL" id="EJK46851.1"/>
    </source>
</evidence>
<feature type="compositionally biased region" description="Polar residues" evidence="1">
    <location>
        <begin position="979"/>
        <end position="989"/>
    </location>
</feature>
<feature type="region of interest" description="Disordered" evidence="1">
    <location>
        <begin position="853"/>
        <end position="1043"/>
    </location>
</feature>
<dbReference type="OrthoDB" id="10689554at2759"/>
<feature type="compositionally biased region" description="Polar residues" evidence="1">
    <location>
        <begin position="895"/>
        <end position="907"/>
    </location>
</feature>
<feature type="compositionally biased region" description="Low complexity" evidence="1">
    <location>
        <begin position="1027"/>
        <end position="1041"/>
    </location>
</feature>
<feature type="compositionally biased region" description="Basic and acidic residues" evidence="1">
    <location>
        <begin position="677"/>
        <end position="694"/>
    </location>
</feature>
<feature type="region of interest" description="Disordered" evidence="1">
    <location>
        <begin position="139"/>
        <end position="206"/>
    </location>
</feature>
<feature type="compositionally biased region" description="Polar residues" evidence="1">
    <location>
        <begin position="479"/>
        <end position="489"/>
    </location>
</feature>
<dbReference type="Proteomes" id="UP000266841">
    <property type="component" value="Unassembled WGS sequence"/>
</dbReference>
<proteinExistence type="predicted"/>
<feature type="region of interest" description="Disordered" evidence="1">
    <location>
        <begin position="1113"/>
        <end position="1133"/>
    </location>
</feature>
<dbReference type="AlphaFoldDB" id="K0RCP7"/>
<feature type="region of interest" description="Disordered" evidence="1">
    <location>
        <begin position="727"/>
        <end position="753"/>
    </location>
</feature>
<feature type="compositionally biased region" description="Low complexity" evidence="1">
    <location>
        <begin position="651"/>
        <end position="661"/>
    </location>
</feature>
<dbReference type="EMBL" id="AGNL01047497">
    <property type="protein sequence ID" value="EJK46851.1"/>
    <property type="molecule type" value="Genomic_DNA"/>
</dbReference>
<reference evidence="2 3" key="1">
    <citation type="journal article" date="2012" name="Genome Biol.">
        <title>Genome and low-iron response of an oceanic diatom adapted to chronic iron limitation.</title>
        <authorList>
            <person name="Lommer M."/>
            <person name="Specht M."/>
            <person name="Roy A.S."/>
            <person name="Kraemer L."/>
            <person name="Andreson R."/>
            <person name="Gutowska M.A."/>
            <person name="Wolf J."/>
            <person name="Bergner S.V."/>
            <person name="Schilhabel M.B."/>
            <person name="Klostermeier U.C."/>
            <person name="Beiko R.G."/>
            <person name="Rosenstiel P."/>
            <person name="Hippler M."/>
            <person name="Laroche J."/>
        </authorList>
    </citation>
    <scope>NUCLEOTIDE SEQUENCE [LARGE SCALE GENOMIC DNA]</scope>
    <source>
        <strain evidence="2 3">CCMP1005</strain>
    </source>
</reference>
<keyword evidence="3" id="KW-1185">Reference proteome</keyword>
<feature type="region of interest" description="Disordered" evidence="1">
    <location>
        <begin position="781"/>
        <end position="801"/>
    </location>
</feature>
<feature type="compositionally biased region" description="Low complexity" evidence="1">
    <location>
        <begin position="1"/>
        <end position="11"/>
    </location>
</feature>
<accession>K0RCP7</accession>
<feature type="region of interest" description="Disordered" evidence="1">
    <location>
        <begin position="503"/>
        <end position="522"/>
    </location>
</feature>
<sequence length="1133" mass="126611">MSSMRPRSMSAPRRDDGNYGTLGPTATGSDDKQQRFSQQRFSRSKSSEKLRSSTPKRRWNFLRRKRNDEDVTEQPIPDERRDASREYDSNLTKCDCCEVSKSRDEMYERNGYVYCSTKCTKEHQQYLSSQGKSEEFGNNTPGFGTYLNNNNSISQSMSSGSRQLESYSTESTSAPHHMNQHSNVRKRLNSSPFKSRQKTGLIRNEHLAGRGISDEYADYNDELSRQLRMASRQDKLEREEKQFQRERFMQKTRTRGINTAAQQVSTGPHETKRRSGDSHSISSVNIDTTSLHHQMNMKSDAAMNKSIKRIQKHRSETSTQSTAQSTGSISSVSRNDSFSPPHGHVQGKKKVIFDERFDTVREEPCWDDEALPKMPNRQSSASSWGFSNVDVDGGVDNKSTSSDVRRAFDGLSGWPDVLPNSVPKNRHGNTSKSISWDEADVNAPDGSRGLAESATGTSLRIAVTGGPSPDKLNAETPRKNNLTAYHSFNPSEGEISKRVIASREERRTRSQSPAMSPHRSHGTLGIIGEETAVHSFSPNRRQLPPPNSVASVQRSVQKAKADHAVEDASLVSCYDDPSVGMLSSIATMEDTITTRSSFGPKSRRGSSGGVRTGLAKRPARCEDPPGNSIDELLKQGFGRPHMSNAYHQVRQSRQQHQRSPSPCRPDPSVNGSLLSHHGMDPEDMQHALHGRNELPRGQFRGIPRNSKMDRQQHQVKYKPAVVGNFIETPPQRRHNPPPQDWHWTTSGGQQEETDDENAFDLVFHSQENFNQSSVISRTLTGDLEEEAPPVEPKQDDESLTRTLDTVDLVAEVKRVWRHVQRYENRKEKKKQFRDHYQQGGTIEGAHELESPNGMGQMFHQFGELNTSPMTPQHDGASKISELTSSPGLPRATASRGRSNQRPSTTSEGRLGQHIRSTSAHSRTHARAPSPGMDSNEAKPSSLSSRENVAVLSNEKNSGATKSRGTYGAGRPKSAHVVSMQEQLRNQQAQRYPPQSDLSKPYDLSKVKSTGTSFTQKTQRISNMDGAPISSPEVRSDSSPSSRQVKLEMARKYVKGKRGTGADQQQQQYTQTHAQVLTGQQAVRNRINHHTVTRRPVEPQSVQDPEVKRWTKAASGLSARAMQKANERKTYINT</sequence>